<dbReference type="EMBL" id="SOAU01000001">
    <property type="protein sequence ID" value="TDT16099.1"/>
    <property type="molecule type" value="Genomic_DNA"/>
</dbReference>
<evidence type="ECO:0008006" key="4">
    <source>
        <dbReference type="Google" id="ProtNLM"/>
    </source>
</evidence>
<keyword evidence="1" id="KW-0732">Signal</keyword>
<protein>
    <recommendedName>
        <fullName evidence="4">Lipoprotein</fullName>
    </recommendedName>
</protein>
<feature type="signal peptide" evidence="1">
    <location>
        <begin position="1"/>
        <end position="21"/>
    </location>
</feature>
<accession>A0A4R7HZW6</accession>
<reference evidence="2 3" key="1">
    <citation type="submission" date="2019-03" db="EMBL/GenBank/DDBJ databases">
        <title>Sequencing the genomes of 1000 actinobacteria strains.</title>
        <authorList>
            <person name="Klenk H.-P."/>
        </authorList>
    </citation>
    <scope>NUCLEOTIDE SEQUENCE [LARGE SCALE GENOMIC DNA]</scope>
    <source>
        <strain evidence="2 3">DSM 18936</strain>
    </source>
</reference>
<name>A0A4R7HZW6_9ACTN</name>
<evidence type="ECO:0000313" key="3">
    <source>
        <dbReference type="Proteomes" id="UP000294558"/>
    </source>
</evidence>
<keyword evidence="3" id="KW-1185">Reference proteome</keyword>
<gene>
    <name evidence="2" type="ORF">BDK89_1681</name>
</gene>
<evidence type="ECO:0000313" key="2">
    <source>
        <dbReference type="EMBL" id="TDT16099.1"/>
    </source>
</evidence>
<proteinExistence type="predicted"/>
<dbReference type="OrthoDB" id="3374675at2"/>
<comment type="caution">
    <text evidence="2">The sequence shown here is derived from an EMBL/GenBank/DDBJ whole genome shotgun (WGS) entry which is preliminary data.</text>
</comment>
<sequence>MLRRATPLLLALVALSGCALGERPTLEAADVITDSATQTVAERLERSPVVDFTATYSITPSSSTDSTVATITSEGGTVTTQIGDVTYTTDPAGNTTTCRADDCTDGANDAYVSNLGITHRFWESSARQRLVTDAARRIGTSTGTTDTIAGQSAVCVAIKLPSSVEAVGTVSYCALDQGMLARYIGADGTIELTSLDVAPTVADS</sequence>
<dbReference type="AlphaFoldDB" id="A0A4R7HZW6"/>
<organism evidence="2 3">
    <name type="scientific">Ilumatobacter fluminis</name>
    <dbReference type="NCBI Taxonomy" id="467091"/>
    <lineage>
        <taxon>Bacteria</taxon>
        <taxon>Bacillati</taxon>
        <taxon>Actinomycetota</taxon>
        <taxon>Acidimicrobiia</taxon>
        <taxon>Acidimicrobiales</taxon>
        <taxon>Ilumatobacteraceae</taxon>
        <taxon>Ilumatobacter</taxon>
    </lineage>
</organism>
<dbReference type="RefSeq" id="WP_133868498.1">
    <property type="nucleotide sequence ID" value="NZ_JAVJPS010000040.1"/>
</dbReference>
<evidence type="ECO:0000256" key="1">
    <source>
        <dbReference type="SAM" id="SignalP"/>
    </source>
</evidence>
<feature type="chain" id="PRO_5038546134" description="Lipoprotein" evidence="1">
    <location>
        <begin position="22"/>
        <end position="204"/>
    </location>
</feature>
<dbReference type="Proteomes" id="UP000294558">
    <property type="component" value="Unassembled WGS sequence"/>
</dbReference>
<dbReference type="PROSITE" id="PS51257">
    <property type="entry name" value="PROKAR_LIPOPROTEIN"/>
    <property type="match status" value="1"/>
</dbReference>